<dbReference type="Proteomes" id="UP000774000">
    <property type="component" value="Unassembled WGS sequence"/>
</dbReference>
<accession>A0A939BMG8</accession>
<evidence type="ECO:0000256" key="2">
    <source>
        <dbReference type="ARBA" id="ARBA00005675"/>
    </source>
</evidence>
<dbReference type="PRINTS" id="PR00120">
    <property type="entry name" value="HATPASE"/>
</dbReference>
<dbReference type="Pfam" id="PF00690">
    <property type="entry name" value="Cation_ATPase_N"/>
    <property type="match status" value="1"/>
</dbReference>
<dbReference type="PRINTS" id="PR00119">
    <property type="entry name" value="CATATPASE"/>
</dbReference>
<dbReference type="SUPFAM" id="SSF81665">
    <property type="entry name" value="Calcium ATPase, transmembrane domain M"/>
    <property type="match status" value="1"/>
</dbReference>
<dbReference type="InterPro" id="IPR018303">
    <property type="entry name" value="ATPase_P-typ_P_site"/>
</dbReference>
<feature type="transmembrane region" description="Helical" evidence="18">
    <location>
        <begin position="688"/>
        <end position="710"/>
    </location>
</feature>
<dbReference type="InterPro" id="IPR023298">
    <property type="entry name" value="ATPase_P-typ_TM_dom_sf"/>
</dbReference>
<dbReference type="EC" id="7.2.2.10" evidence="3"/>
<dbReference type="InterPro" id="IPR006068">
    <property type="entry name" value="ATPase_P-typ_cation-transptr_C"/>
</dbReference>
<keyword evidence="13" id="KW-1278">Translocase</keyword>
<evidence type="ECO:0000256" key="18">
    <source>
        <dbReference type="SAM" id="Phobius"/>
    </source>
</evidence>
<dbReference type="InterPro" id="IPR008250">
    <property type="entry name" value="ATPase_P-typ_transduc_dom_A_sf"/>
</dbReference>
<dbReference type="InterPro" id="IPR059000">
    <property type="entry name" value="ATPase_P-type_domA"/>
</dbReference>
<comment type="similarity">
    <text evidence="2">Belongs to the cation transport ATPase (P-type) (TC 3.A.3) family. Type IIA subfamily.</text>
</comment>
<evidence type="ECO:0000256" key="12">
    <source>
        <dbReference type="ARBA" id="ARBA00022842"/>
    </source>
</evidence>
<evidence type="ECO:0000256" key="16">
    <source>
        <dbReference type="ARBA" id="ARBA00023136"/>
    </source>
</evidence>
<dbReference type="Pfam" id="PF13246">
    <property type="entry name" value="Cation_ATPase"/>
    <property type="match status" value="1"/>
</dbReference>
<dbReference type="AlphaFoldDB" id="A0A939BMG8"/>
<comment type="subcellular location">
    <subcellularLocation>
        <location evidence="1">Cell membrane</location>
        <topology evidence="1">Multi-pass membrane protein</topology>
    </subcellularLocation>
</comment>
<evidence type="ECO:0000259" key="19">
    <source>
        <dbReference type="SMART" id="SM00831"/>
    </source>
</evidence>
<dbReference type="Pfam" id="PF00122">
    <property type="entry name" value="E1-E2_ATPase"/>
    <property type="match status" value="1"/>
</dbReference>
<sequence length="886" mass="97117">MDNKIYNYSIVELLDKLKVDLKRGLTPNQVNRRLNDFGANQLPQKKENSILDLWLAHFKDFMVLVLVVAVIVSGALGELADAAAIFAIVILNAVMGFVQEFRAEKSLQALKKLSAPQAKVKRDGQIQEIPAQDVVPGDLVIVELGDKIPADARVVESNNLKVNEASLTGESTAVLKKDITLAGEVSLGDRSNMLHLGTTVVEGRGKAVVTDTGIATEMGQIADLLQQEGKKLTPLQRRLKTLSKWIVFSCLLACLAVMGLGVLRGESIYRMFLSGVSLAVAAIPEGLPAIVTLVLALGVQRLIKCNAVVRKLPAVETLGCATVICSDKTGTLTTNEMVVEQIYVNNKIYYGQAEGFSNPALKKILEISALCNNAEIERKRSKDKIIGDPTEGALLLAAQEAGINREKLAQKYQQLLEIPFSSKRKRMSVIAQGQNKAELLIKGAPEVILERSQYYYQRGKVKKLTAKKKGEILEQNQSFAEQALRVLGVGYRELSGVLEEDDLAQYEEEIIFVGLMGLIDPPRPETKKAILECKKAGIKAKMITGDHKETAVAIAKKLNLKVQADRVITGDELQELSEQELVERIADLTVLARVSPEDKLRIVKALQKKEHIVAMTGDGVNDAPAIKEADIGIAMGQKGTDVTKEASSLILADDNFATIVAAVAEGRGIYNNIRKFIRYLLSCNVGEILTMFFSSLLALPLPLVAIQILWVNLVTDGLPALALGVDPADDDIMEQPPRSPQESIFSGGLQWKILGQGLLIGLSTLFVFLLGLRYGSDLATARTMAFTNLVTAQLFFVFSCRSEQLSLFRINPFSNVYLILAVFFSFAMHYLVLYIPVLQQLFKTTPLTTGEWALIVIIASSSTFIVEVAQFIINFCQEKLFFVISE</sequence>
<dbReference type="GO" id="GO:0046872">
    <property type="term" value="F:metal ion binding"/>
    <property type="evidence" value="ECO:0007669"/>
    <property type="project" value="UniProtKB-KW"/>
</dbReference>
<evidence type="ECO:0000256" key="17">
    <source>
        <dbReference type="ARBA" id="ARBA00048694"/>
    </source>
</evidence>
<dbReference type="InterPro" id="IPR005782">
    <property type="entry name" value="P-type_ATPase_IIA"/>
</dbReference>
<dbReference type="Gene3D" id="2.70.150.10">
    <property type="entry name" value="Calcium-transporting ATPase, cytoplasmic transduction domain A"/>
    <property type="match status" value="1"/>
</dbReference>
<dbReference type="InterPro" id="IPR004014">
    <property type="entry name" value="ATPase_P-typ_cation-transptr_N"/>
</dbReference>
<evidence type="ECO:0000313" key="20">
    <source>
        <dbReference type="EMBL" id="MBM7556445.1"/>
    </source>
</evidence>
<feature type="transmembrane region" description="Helical" evidence="18">
    <location>
        <begin position="53"/>
        <end position="76"/>
    </location>
</feature>
<feature type="transmembrane region" description="Helical" evidence="18">
    <location>
        <begin position="816"/>
        <end position="837"/>
    </location>
</feature>
<dbReference type="GO" id="GO:0016887">
    <property type="term" value="F:ATP hydrolysis activity"/>
    <property type="evidence" value="ECO:0007669"/>
    <property type="project" value="InterPro"/>
</dbReference>
<dbReference type="FunFam" id="2.70.150.10:FF:000016">
    <property type="entry name" value="Calcium-transporting P-type ATPase putative"/>
    <property type="match status" value="1"/>
</dbReference>
<evidence type="ECO:0000256" key="13">
    <source>
        <dbReference type="ARBA" id="ARBA00022967"/>
    </source>
</evidence>
<dbReference type="SUPFAM" id="SSF56784">
    <property type="entry name" value="HAD-like"/>
    <property type="match status" value="1"/>
</dbReference>
<dbReference type="EMBL" id="JAFBDQ010000005">
    <property type="protein sequence ID" value="MBM7556445.1"/>
    <property type="molecule type" value="Genomic_DNA"/>
</dbReference>
<name>A0A939BMG8_9FIRM</name>
<keyword evidence="8" id="KW-0479">Metal-binding</keyword>
<dbReference type="InterPro" id="IPR023299">
    <property type="entry name" value="ATPase_P-typ_cyto_dom_N"/>
</dbReference>
<evidence type="ECO:0000256" key="7">
    <source>
        <dbReference type="ARBA" id="ARBA00022692"/>
    </source>
</evidence>
<evidence type="ECO:0000256" key="6">
    <source>
        <dbReference type="ARBA" id="ARBA00022568"/>
    </source>
</evidence>
<keyword evidence="7 18" id="KW-0812">Transmembrane</keyword>
<evidence type="ECO:0000256" key="5">
    <source>
        <dbReference type="ARBA" id="ARBA00022475"/>
    </source>
</evidence>
<dbReference type="FunFam" id="1.20.1110.10:FF:000065">
    <property type="entry name" value="Sarcoplasmic/endoplasmic reticulum calcium ATPase 1"/>
    <property type="match status" value="1"/>
</dbReference>
<evidence type="ECO:0000256" key="1">
    <source>
        <dbReference type="ARBA" id="ARBA00004651"/>
    </source>
</evidence>
<evidence type="ECO:0000256" key="14">
    <source>
        <dbReference type="ARBA" id="ARBA00022989"/>
    </source>
</evidence>
<evidence type="ECO:0000256" key="15">
    <source>
        <dbReference type="ARBA" id="ARBA00023065"/>
    </source>
</evidence>
<keyword evidence="21" id="KW-1185">Reference proteome</keyword>
<keyword evidence="5" id="KW-1003">Cell membrane</keyword>
<reference evidence="20" key="1">
    <citation type="submission" date="2021-01" db="EMBL/GenBank/DDBJ databases">
        <title>Genomic Encyclopedia of Type Strains, Phase IV (KMG-IV): sequencing the most valuable type-strain genomes for metagenomic binning, comparative biology and taxonomic classification.</title>
        <authorList>
            <person name="Goeker M."/>
        </authorList>
    </citation>
    <scope>NUCLEOTIDE SEQUENCE</scope>
    <source>
        <strain evidence="20">DSM 23230</strain>
    </source>
</reference>
<dbReference type="InterPro" id="IPR001757">
    <property type="entry name" value="P_typ_ATPase"/>
</dbReference>
<gene>
    <name evidence="20" type="ORF">JOC47_001288</name>
</gene>
<dbReference type="Pfam" id="PF00689">
    <property type="entry name" value="Cation_ATPase_C"/>
    <property type="match status" value="1"/>
</dbReference>
<comment type="caution">
    <text evidence="20">The sequence shown here is derived from an EMBL/GenBank/DDBJ whole genome shotgun (WGS) entry which is preliminary data.</text>
</comment>
<dbReference type="InterPro" id="IPR036412">
    <property type="entry name" value="HAD-like_sf"/>
</dbReference>
<protein>
    <recommendedName>
        <fullName evidence="3">P-type Ca(2+) transporter</fullName>
        <ecNumber evidence="3">7.2.2.10</ecNumber>
    </recommendedName>
</protein>
<dbReference type="GO" id="GO:0005886">
    <property type="term" value="C:plasma membrane"/>
    <property type="evidence" value="ECO:0007669"/>
    <property type="project" value="UniProtKB-SubCell"/>
</dbReference>
<dbReference type="SFLD" id="SFLDG00002">
    <property type="entry name" value="C1.7:_P-type_atpase_like"/>
    <property type="match status" value="1"/>
</dbReference>
<dbReference type="SFLD" id="SFLDF00027">
    <property type="entry name" value="p-type_atpase"/>
    <property type="match status" value="1"/>
</dbReference>
<feature type="transmembrane region" description="Helical" evidence="18">
    <location>
        <begin position="852"/>
        <end position="873"/>
    </location>
</feature>
<dbReference type="Gene3D" id="3.40.50.1000">
    <property type="entry name" value="HAD superfamily/HAD-like"/>
    <property type="match status" value="1"/>
</dbReference>
<keyword evidence="10" id="KW-0106">Calcium</keyword>
<dbReference type="PANTHER" id="PTHR42861">
    <property type="entry name" value="CALCIUM-TRANSPORTING ATPASE"/>
    <property type="match status" value="1"/>
</dbReference>
<evidence type="ECO:0000256" key="4">
    <source>
        <dbReference type="ARBA" id="ARBA00022448"/>
    </source>
</evidence>
<dbReference type="FunFam" id="3.40.50.1000:FF:000028">
    <property type="entry name" value="Calcium-transporting P-type ATPase, putative"/>
    <property type="match status" value="1"/>
</dbReference>
<dbReference type="SUPFAM" id="SSF81653">
    <property type="entry name" value="Calcium ATPase, transduction domain A"/>
    <property type="match status" value="1"/>
</dbReference>
<feature type="transmembrane region" description="Helical" evidence="18">
    <location>
        <begin position="245"/>
        <end position="263"/>
    </location>
</feature>
<keyword evidence="11" id="KW-0067">ATP-binding</keyword>
<dbReference type="NCBIfam" id="TIGR01494">
    <property type="entry name" value="ATPase_P-type"/>
    <property type="match status" value="3"/>
</dbReference>
<dbReference type="InterPro" id="IPR006413">
    <property type="entry name" value="P-type_ATPase_IIA_PMR1"/>
</dbReference>
<dbReference type="SFLD" id="SFLDS00003">
    <property type="entry name" value="Haloacid_Dehalogenase"/>
    <property type="match status" value="1"/>
</dbReference>
<dbReference type="InterPro" id="IPR023214">
    <property type="entry name" value="HAD_sf"/>
</dbReference>
<evidence type="ECO:0000256" key="9">
    <source>
        <dbReference type="ARBA" id="ARBA00022741"/>
    </source>
</evidence>
<evidence type="ECO:0000256" key="3">
    <source>
        <dbReference type="ARBA" id="ARBA00012790"/>
    </source>
</evidence>
<feature type="transmembrane region" description="Helical" evidence="18">
    <location>
        <begin position="275"/>
        <end position="297"/>
    </location>
</feature>
<keyword evidence="6" id="KW-0109">Calcium transport</keyword>
<feature type="transmembrane region" description="Helical" evidence="18">
    <location>
        <begin position="82"/>
        <end position="101"/>
    </location>
</feature>
<dbReference type="Gene3D" id="1.20.1110.10">
    <property type="entry name" value="Calcium-transporting ATPase, transmembrane domain"/>
    <property type="match status" value="1"/>
</dbReference>
<keyword evidence="4" id="KW-0813">Transport</keyword>
<proteinExistence type="inferred from homology"/>
<feature type="domain" description="Cation-transporting P-type ATPase N-terminal" evidence="19">
    <location>
        <begin position="4"/>
        <end position="78"/>
    </location>
</feature>
<dbReference type="InterPro" id="IPR006408">
    <property type="entry name" value="P-type_ATPase_IIB"/>
</dbReference>
<dbReference type="SUPFAM" id="SSF81660">
    <property type="entry name" value="Metal cation-transporting ATPase, ATP-binding domain N"/>
    <property type="match status" value="1"/>
</dbReference>
<dbReference type="Gene3D" id="3.40.1110.10">
    <property type="entry name" value="Calcium-transporting ATPase, cytoplasmic domain N"/>
    <property type="match status" value="1"/>
</dbReference>
<evidence type="ECO:0000313" key="21">
    <source>
        <dbReference type="Proteomes" id="UP000774000"/>
    </source>
</evidence>
<keyword evidence="12" id="KW-0460">Magnesium</keyword>
<dbReference type="NCBIfam" id="TIGR01517">
    <property type="entry name" value="ATPase-IIB_Ca"/>
    <property type="match status" value="1"/>
</dbReference>
<dbReference type="InterPro" id="IPR044492">
    <property type="entry name" value="P_typ_ATPase_HD_dom"/>
</dbReference>
<dbReference type="RefSeq" id="WP_204701221.1">
    <property type="nucleotide sequence ID" value="NZ_JAFBDQ010000005.1"/>
</dbReference>
<comment type="catalytic activity">
    <reaction evidence="17">
        <text>Ca(2+)(in) + ATP + H2O = Ca(2+)(out) + ADP + phosphate + H(+)</text>
        <dbReference type="Rhea" id="RHEA:18105"/>
        <dbReference type="ChEBI" id="CHEBI:15377"/>
        <dbReference type="ChEBI" id="CHEBI:15378"/>
        <dbReference type="ChEBI" id="CHEBI:29108"/>
        <dbReference type="ChEBI" id="CHEBI:30616"/>
        <dbReference type="ChEBI" id="CHEBI:43474"/>
        <dbReference type="ChEBI" id="CHEBI:456216"/>
        <dbReference type="EC" id="7.2.2.10"/>
    </reaction>
</comment>
<dbReference type="PROSITE" id="PS00154">
    <property type="entry name" value="ATPASE_E1_E2"/>
    <property type="match status" value="1"/>
</dbReference>
<dbReference type="GO" id="GO:0005388">
    <property type="term" value="F:P-type calcium transporter activity"/>
    <property type="evidence" value="ECO:0007669"/>
    <property type="project" value="UniProtKB-EC"/>
</dbReference>
<evidence type="ECO:0000256" key="11">
    <source>
        <dbReference type="ARBA" id="ARBA00022840"/>
    </source>
</evidence>
<organism evidence="20 21">
    <name type="scientific">Halanaerobacter jeridensis</name>
    <dbReference type="NCBI Taxonomy" id="706427"/>
    <lineage>
        <taxon>Bacteria</taxon>
        <taxon>Bacillati</taxon>
        <taxon>Bacillota</taxon>
        <taxon>Clostridia</taxon>
        <taxon>Halanaerobiales</taxon>
        <taxon>Halobacteroidaceae</taxon>
        <taxon>Halanaerobacter</taxon>
    </lineage>
</organism>
<keyword evidence="15" id="KW-0406">Ion transport</keyword>
<evidence type="ECO:0000256" key="10">
    <source>
        <dbReference type="ARBA" id="ARBA00022837"/>
    </source>
</evidence>
<dbReference type="GO" id="GO:0140352">
    <property type="term" value="P:export from cell"/>
    <property type="evidence" value="ECO:0007669"/>
    <property type="project" value="UniProtKB-ARBA"/>
</dbReference>
<dbReference type="SMART" id="SM00831">
    <property type="entry name" value="Cation_ATPase_N"/>
    <property type="match status" value="1"/>
</dbReference>
<evidence type="ECO:0000256" key="8">
    <source>
        <dbReference type="ARBA" id="ARBA00022723"/>
    </source>
</evidence>
<dbReference type="GO" id="GO:0005524">
    <property type="term" value="F:ATP binding"/>
    <property type="evidence" value="ECO:0007669"/>
    <property type="project" value="UniProtKB-KW"/>
</dbReference>
<dbReference type="NCBIfam" id="TIGR01116">
    <property type="entry name" value="ATPase-IIA1_Ca"/>
    <property type="match status" value="1"/>
</dbReference>
<keyword evidence="9" id="KW-0547">Nucleotide-binding</keyword>
<dbReference type="NCBIfam" id="TIGR01522">
    <property type="entry name" value="ATPase-IIA2_Ca"/>
    <property type="match status" value="1"/>
</dbReference>
<feature type="transmembrane region" description="Helical" evidence="18">
    <location>
        <begin position="753"/>
        <end position="772"/>
    </location>
</feature>
<keyword evidence="16 18" id="KW-0472">Membrane</keyword>
<keyword evidence="14 18" id="KW-1133">Transmembrane helix</keyword>